<sequence length="324" mass="36478">MTGKTNNTFVINDVINDLIDADKSLINPLMKLNYFGRITKNKELTEYTLNEIKGYSADSTLPDYRQIGSRLYVDFQAGYHSHPNKELPIAGLDEDIQEFCRYIPVFESIREIENMSSKLSEKDSNYELKFPIPLQLLPRIQPYAIKLYRSTARMQLTGARLVGNSSKMLGIIETVRTNLLAFSMEIAEQFGYEIELNTYNQERETNNKTILQYMTTNNITTSGDGNIINTGDKAKIDAKINITKGSKDELVKYLQENGVSEEDTAELVEIIDAEEPNPDNKTFGKKVSEWTKKMLGKAVDGGWNVSIGAAGSLLAEAIGKYYGF</sequence>
<dbReference type="InterPro" id="IPR041304">
    <property type="entry name" value="AbiTii"/>
</dbReference>
<dbReference type="EMBL" id="BAAAGE010000014">
    <property type="protein sequence ID" value="GAA0734412.1"/>
    <property type="molecule type" value="Genomic_DNA"/>
</dbReference>
<proteinExistence type="predicted"/>
<comment type="caution">
    <text evidence="2">The sequence shown here is derived from an EMBL/GenBank/DDBJ whole genome shotgun (WGS) entry which is preliminary data.</text>
</comment>
<evidence type="ECO:0000259" key="1">
    <source>
        <dbReference type="Pfam" id="PF18864"/>
    </source>
</evidence>
<protein>
    <recommendedName>
        <fullName evidence="1">AbiTii domain-containing protein</fullName>
    </recommendedName>
</protein>
<feature type="domain" description="AbiTii" evidence="1">
    <location>
        <begin position="11"/>
        <end position="209"/>
    </location>
</feature>
<keyword evidence="3" id="KW-1185">Reference proteome</keyword>
<dbReference type="Proteomes" id="UP001501758">
    <property type="component" value="Unassembled WGS sequence"/>
</dbReference>
<organism evidence="2 3">
    <name type="scientific">Aquimarina litoralis</name>
    <dbReference type="NCBI Taxonomy" id="584605"/>
    <lineage>
        <taxon>Bacteria</taxon>
        <taxon>Pseudomonadati</taxon>
        <taxon>Bacteroidota</taxon>
        <taxon>Flavobacteriia</taxon>
        <taxon>Flavobacteriales</taxon>
        <taxon>Flavobacteriaceae</taxon>
        <taxon>Aquimarina</taxon>
    </lineage>
</organism>
<name>A0ABN1JBB3_9FLAO</name>
<accession>A0ABN1JBB3</accession>
<dbReference type="Pfam" id="PF18864">
    <property type="entry name" value="AbiTii"/>
    <property type="match status" value="1"/>
</dbReference>
<reference evidence="2 3" key="1">
    <citation type="journal article" date="2019" name="Int. J. Syst. Evol. Microbiol.">
        <title>The Global Catalogue of Microorganisms (GCM) 10K type strain sequencing project: providing services to taxonomists for standard genome sequencing and annotation.</title>
        <authorList>
            <consortium name="The Broad Institute Genomics Platform"/>
            <consortium name="The Broad Institute Genome Sequencing Center for Infectious Disease"/>
            <person name="Wu L."/>
            <person name="Ma J."/>
        </authorList>
    </citation>
    <scope>NUCLEOTIDE SEQUENCE [LARGE SCALE GENOMIC DNA]</scope>
    <source>
        <strain evidence="2 3">JCM 15974</strain>
    </source>
</reference>
<evidence type="ECO:0000313" key="3">
    <source>
        <dbReference type="Proteomes" id="UP001501758"/>
    </source>
</evidence>
<dbReference type="RefSeq" id="WP_343914929.1">
    <property type="nucleotide sequence ID" value="NZ_BAAAGE010000014.1"/>
</dbReference>
<evidence type="ECO:0000313" key="2">
    <source>
        <dbReference type="EMBL" id="GAA0734412.1"/>
    </source>
</evidence>
<gene>
    <name evidence="2" type="ORF">GCM10009430_49370</name>
</gene>